<sequence>MSGNASREKYFAAALEILTDQGFGHLRMTSLHQRLGVSSGSFYHFFAGWDDFVAQFLENWVGQTAEISAQAQLASDPFNRLETLRLLARSVPHSAEAAMRLWSATDPAVATAQYHVDTQRLAIIREAVSAAGVTNSRAGLLAQHGLSIIVGWQQLSHPFDAYVLDDMLGQFIELVRGSASSV</sequence>
<evidence type="ECO:0000313" key="5">
    <source>
        <dbReference type="Proteomes" id="UP001526201"/>
    </source>
</evidence>
<evidence type="ECO:0000259" key="3">
    <source>
        <dbReference type="PROSITE" id="PS50977"/>
    </source>
</evidence>
<feature type="domain" description="HTH tetR-type" evidence="3">
    <location>
        <begin position="4"/>
        <end position="64"/>
    </location>
</feature>
<dbReference type="Pfam" id="PF00440">
    <property type="entry name" value="TetR_N"/>
    <property type="match status" value="1"/>
</dbReference>
<dbReference type="Proteomes" id="UP001526201">
    <property type="component" value="Unassembled WGS sequence"/>
</dbReference>
<feature type="DNA-binding region" description="H-T-H motif" evidence="2">
    <location>
        <begin position="27"/>
        <end position="46"/>
    </location>
</feature>
<dbReference type="SUPFAM" id="SSF46689">
    <property type="entry name" value="Homeodomain-like"/>
    <property type="match status" value="1"/>
</dbReference>
<accession>A0ABT3CAI4</accession>
<organism evidence="4 5">
    <name type="scientific">Mycolicibacterium komossense</name>
    <dbReference type="NCBI Taxonomy" id="1779"/>
    <lineage>
        <taxon>Bacteria</taxon>
        <taxon>Bacillati</taxon>
        <taxon>Actinomycetota</taxon>
        <taxon>Actinomycetes</taxon>
        <taxon>Mycobacteriales</taxon>
        <taxon>Mycobacteriaceae</taxon>
        <taxon>Mycolicibacterium</taxon>
    </lineage>
</organism>
<dbReference type="PROSITE" id="PS50977">
    <property type="entry name" value="HTH_TETR_2"/>
    <property type="match status" value="1"/>
</dbReference>
<dbReference type="InterPro" id="IPR009057">
    <property type="entry name" value="Homeodomain-like_sf"/>
</dbReference>
<evidence type="ECO:0000313" key="4">
    <source>
        <dbReference type="EMBL" id="MCV7226484.1"/>
    </source>
</evidence>
<name>A0ABT3CAI4_9MYCO</name>
<protein>
    <submittedName>
        <fullName evidence="4">TetR/AcrR family transcriptional regulator</fullName>
    </submittedName>
</protein>
<evidence type="ECO:0000256" key="2">
    <source>
        <dbReference type="PROSITE-ProRule" id="PRU00335"/>
    </source>
</evidence>
<keyword evidence="1 2" id="KW-0238">DNA-binding</keyword>
<dbReference type="Gene3D" id="1.10.357.10">
    <property type="entry name" value="Tetracycline Repressor, domain 2"/>
    <property type="match status" value="1"/>
</dbReference>
<dbReference type="InterPro" id="IPR001647">
    <property type="entry name" value="HTH_TetR"/>
</dbReference>
<evidence type="ECO:0000256" key="1">
    <source>
        <dbReference type="ARBA" id="ARBA00023125"/>
    </source>
</evidence>
<keyword evidence="5" id="KW-1185">Reference proteome</keyword>
<comment type="caution">
    <text evidence="4">The sequence shown here is derived from an EMBL/GenBank/DDBJ whole genome shotgun (WGS) entry which is preliminary data.</text>
</comment>
<proteinExistence type="predicted"/>
<dbReference type="RefSeq" id="WP_264067339.1">
    <property type="nucleotide sequence ID" value="NZ_JACKTY010000024.1"/>
</dbReference>
<reference evidence="4 5" key="1">
    <citation type="journal article" date="2022" name="BMC Genomics">
        <title>Comparative genome analysis of mycobacteria focusing on tRNA and non-coding RNA.</title>
        <authorList>
            <person name="Behra P.R.K."/>
            <person name="Pettersson B.M.F."/>
            <person name="Ramesh M."/>
            <person name="Das S."/>
            <person name="Dasgupta S."/>
            <person name="Kirsebom L.A."/>
        </authorList>
    </citation>
    <scope>NUCLEOTIDE SEQUENCE [LARGE SCALE GENOMIC DNA]</scope>
    <source>
        <strain evidence="4 5">DSM 44078</strain>
    </source>
</reference>
<dbReference type="EMBL" id="JACKTY010000024">
    <property type="protein sequence ID" value="MCV7226484.1"/>
    <property type="molecule type" value="Genomic_DNA"/>
</dbReference>
<gene>
    <name evidence="4" type="ORF">H7J73_10625</name>
</gene>